<name>A0A075B575_ROZAC</name>
<evidence type="ECO:0000313" key="3">
    <source>
        <dbReference type="Proteomes" id="UP000030755"/>
    </source>
</evidence>
<dbReference type="Proteomes" id="UP000030755">
    <property type="component" value="Unassembled WGS sequence"/>
</dbReference>
<feature type="region of interest" description="Disordered" evidence="1">
    <location>
        <begin position="46"/>
        <end position="70"/>
    </location>
</feature>
<proteinExistence type="predicted"/>
<reference evidence="2 3" key="1">
    <citation type="journal article" date="2013" name="Curr. Biol.">
        <title>Shared signatures of parasitism and phylogenomics unite Cryptomycota and microsporidia.</title>
        <authorList>
            <person name="James T.Y."/>
            <person name="Pelin A."/>
            <person name="Bonen L."/>
            <person name="Ahrendt S."/>
            <person name="Sain D."/>
            <person name="Corradi N."/>
            <person name="Stajich J.E."/>
        </authorList>
    </citation>
    <scope>NUCLEOTIDE SEQUENCE [LARGE SCALE GENOMIC DNA]</scope>
    <source>
        <strain evidence="2 3">CSF55</strain>
    </source>
</reference>
<sequence length="70" mass="8087">MLIPIQFIQSHFPEGTKYEVLELLNIVAVEVDEMFQKQGVDENESVLYSEYDNSDDFAEDLGKDEDGNER</sequence>
<protein>
    <submittedName>
        <fullName evidence="2">Uncharacterized protein</fullName>
    </submittedName>
</protein>
<evidence type="ECO:0000256" key="1">
    <source>
        <dbReference type="SAM" id="MobiDB-lite"/>
    </source>
</evidence>
<gene>
    <name evidence="2" type="ORF">O9G_002099</name>
</gene>
<evidence type="ECO:0000313" key="2">
    <source>
        <dbReference type="EMBL" id="EPZ36818.1"/>
    </source>
</evidence>
<keyword evidence="3" id="KW-1185">Reference proteome</keyword>
<dbReference type="AlphaFoldDB" id="A0A075B575"/>
<organism evidence="2 3">
    <name type="scientific">Rozella allomycis (strain CSF55)</name>
    <dbReference type="NCBI Taxonomy" id="988480"/>
    <lineage>
        <taxon>Eukaryota</taxon>
        <taxon>Fungi</taxon>
        <taxon>Fungi incertae sedis</taxon>
        <taxon>Cryptomycota</taxon>
        <taxon>Cryptomycota incertae sedis</taxon>
        <taxon>Rozella</taxon>
    </lineage>
</organism>
<dbReference type="EMBL" id="KE560428">
    <property type="protein sequence ID" value="EPZ36818.1"/>
    <property type="molecule type" value="Genomic_DNA"/>
</dbReference>
<dbReference type="HOGENOM" id="CLU_2759224_0_0_1"/>
<accession>A0A075B575</accession>
<feature type="compositionally biased region" description="Basic and acidic residues" evidence="1">
    <location>
        <begin position="60"/>
        <end position="70"/>
    </location>
</feature>